<organism evidence="1 2">
    <name type="scientific">Halomonas salipaludis</name>
    <dbReference type="NCBI Taxonomy" id="2032625"/>
    <lineage>
        <taxon>Bacteria</taxon>
        <taxon>Pseudomonadati</taxon>
        <taxon>Pseudomonadota</taxon>
        <taxon>Gammaproteobacteria</taxon>
        <taxon>Oceanospirillales</taxon>
        <taxon>Halomonadaceae</taxon>
        <taxon>Halomonas</taxon>
    </lineage>
</organism>
<dbReference type="GO" id="GO:0004803">
    <property type="term" value="F:transposase activity"/>
    <property type="evidence" value="ECO:0007669"/>
    <property type="project" value="InterPro"/>
</dbReference>
<comment type="caution">
    <text evidence="1">The sequence shown here is derived from an EMBL/GenBank/DDBJ whole genome shotgun (WGS) entry which is preliminary data.</text>
</comment>
<evidence type="ECO:0000313" key="1">
    <source>
        <dbReference type="EMBL" id="PAU74188.1"/>
    </source>
</evidence>
<evidence type="ECO:0008006" key="3">
    <source>
        <dbReference type="Google" id="ProtNLM"/>
    </source>
</evidence>
<evidence type="ECO:0000313" key="2">
    <source>
        <dbReference type="Proteomes" id="UP000217771"/>
    </source>
</evidence>
<keyword evidence="2" id="KW-1185">Reference proteome</keyword>
<dbReference type="InterPro" id="IPR002514">
    <property type="entry name" value="Transposase_8"/>
</dbReference>
<dbReference type="Proteomes" id="UP000217771">
    <property type="component" value="Unassembled WGS sequence"/>
</dbReference>
<dbReference type="Pfam" id="PF01527">
    <property type="entry name" value="HTH_Tnp_1"/>
    <property type="match status" value="1"/>
</dbReference>
<proteinExistence type="predicted"/>
<protein>
    <recommendedName>
        <fullName evidence="3">Transposase</fullName>
    </recommendedName>
</protein>
<dbReference type="EMBL" id="NSKB01000014">
    <property type="protein sequence ID" value="PAU74188.1"/>
    <property type="molecule type" value="Genomic_DNA"/>
</dbReference>
<reference evidence="1 2" key="1">
    <citation type="submission" date="2017-08" db="EMBL/GenBank/DDBJ databases">
        <title>Halomonas alkalisoli sp. nov., isolated from saline alkaline soil.</title>
        <authorList>
            <person name="Wang D."/>
            <person name="Zhang G."/>
        </authorList>
    </citation>
    <scope>NUCLEOTIDE SEQUENCE [LARGE SCALE GENOMIC DNA]</scope>
    <source>
        <strain evidence="1 2">WRN001</strain>
    </source>
</reference>
<dbReference type="GO" id="GO:0043565">
    <property type="term" value="F:sequence-specific DNA binding"/>
    <property type="evidence" value="ECO:0007669"/>
    <property type="project" value="InterPro"/>
</dbReference>
<sequence>MTPPSTEREIRRRGRYAPSFPVKIVAACLKGDASIAQVALQHGLNTNLVQTWIRKAKRHSQLPVVPDFMPLPVPPVAGNLPAPITTAGEIRIELPSAHGTITVHWPVTRAGFPHAHEKTPASSEAGVLV</sequence>
<dbReference type="InterPro" id="IPR010921">
    <property type="entry name" value="Trp_repressor/repl_initiator"/>
</dbReference>
<name>A0A2A2ENF6_9GAMM</name>
<dbReference type="SUPFAM" id="SSF48295">
    <property type="entry name" value="TrpR-like"/>
    <property type="match status" value="1"/>
</dbReference>
<dbReference type="AlphaFoldDB" id="A0A2A2ENF6"/>
<gene>
    <name evidence="1" type="ORF">CK498_24205</name>
</gene>
<dbReference type="OrthoDB" id="9800877at2"/>
<dbReference type="GO" id="GO:0006313">
    <property type="term" value="P:DNA transposition"/>
    <property type="evidence" value="ECO:0007669"/>
    <property type="project" value="InterPro"/>
</dbReference>
<accession>A0A2A2ENF6</accession>
<dbReference type="RefSeq" id="WP_095623411.1">
    <property type="nucleotide sequence ID" value="NZ_NSKB01000014.1"/>
</dbReference>